<keyword evidence="7 8" id="KW-0472">Membrane</keyword>
<keyword evidence="5 8" id="KW-1133">Transmembrane helix</keyword>
<evidence type="ECO:0000256" key="7">
    <source>
        <dbReference type="ARBA" id="ARBA00023136"/>
    </source>
</evidence>
<dbReference type="GO" id="GO:0046872">
    <property type="term" value="F:metal ion binding"/>
    <property type="evidence" value="ECO:0007669"/>
    <property type="project" value="UniProtKB-KW"/>
</dbReference>
<dbReference type="PANTHER" id="PTHR10266:SF3">
    <property type="entry name" value="CYTOCHROME C1, HEME PROTEIN, MITOCHONDRIAL"/>
    <property type="match status" value="1"/>
</dbReference>
<protein>
    <recommendedName>
        <fullName evidence="9">Cytochrome c domain-containing protein</fullName>
    </recommendedName>
</protein>
<dbReference type="Gene3D" id="1.10.760.10">
    <property type="entry name" value="Cytochrome c-like domain"/>
    <property type="match status" value="1"/>
</dbReference>
<evidence type="ECO:0000256" key="3">
    <source>
        <dbReference type="ARBA" id="ARBA00022692"/>
    </source>
</evidence>
<proteinExistence type="predicted"/>
<evidence type="ECO:0000256" key="8">
    <source>
        <dbReference type="SAM" id="Phobius"/>
    </source>
</evidence>
<comment type="subcellular location">
    <subcellularLocation>
        <location evidence="1">Membrane</location>
    </subcellularLocation>
</comment>
<evidence type="ECO:0000256" key="5">
    <source>
        <dbReference type="ARBA" id="ARBA00022989"/>
    </source>
</evidence>
<sequence>MRTLIFALFFGYIAAISGQVMASSEGIHLDDVEVDLSDKASLQRGAKTFVNYCLSCHQASYMRYNRMAKDLGLTDAQVKDNLMFASEKVGDTMTVAMRAEDAQKWFGVAPPDLSVISRSRGTAWLNTYLRTFFLDDTKPVGTNNLAFKDVGMPHILWKQQGYLTHDEETGHLSPASEGSLSKYDYDVMVADLVNFLAYIGEPSKIQRLELGKWVLLYLFLFFLVAYPMKKAFWRDIH</sequence>
<accession>A0A0F9Q3I4</accession>
<evidence type="ECO:0000259" key="9">
    <source>
        <dbReference type="PROSITE" id="PS51007"/>
    </source>
</evidence>
<dbReference type="GO" id="GO:0016020">
    <property type="term" value="C:membrane"/>
    <property type="evidence" value="ECO:0007669"/>
    <property type="project" value="UniProtKB-SubCell"/>
</dbReference>
<organism evidence="10">
    <name type="scientific">marine sediment metagenome</name>
    <dbReference type="NCBI Taxonomy" id="412755"/>
    <lineage>
        <taxon>unclassified sequences</taxon>
        <taxon>metagenomes</taxon>
        <taxon>ecological metagenomes</taxon>
    </lineage>
</organism>
<dbReference type="PANTHER" id="PTHR10266">
    <property type="entry name" value="CYTOCHROME C1"/>
    <property type="match status" value="1"/>
</dbReference>
<dbReference type="PROSITE" id="PS51007">
    <property type="entry name" value="CYTC"/>
    <property type="match status" value="1"/>
</dbReference>
<keyword evidence="3 8" id="KW-0812">Transmembrane</keyword>
<keyword evidence="4" id="KW-0479">Metal-binding</keyword>
<dbReference type="GO" id="GO:0020037">
    <property type="term" value="F:heme binding"/>
    <property type="evidence" value="ECO:0007669"/>
    <property type="project" value="InterPro"/>
</dbReference>
<keyword evidence="6" id="KW-0408">Iron</keyword>
<dbReference type="GO" id="GO:0009055">
    <property type="term" value="F:electron transfer activity"/>
    <property type="evidence" value="ECO:0007669"/>
    <property type="project" value="InterPro"/>
</dbReference>
<reference evidence="10" key="1">
    <citation type="journal article" date="2015" name="Nature">
        <title>Complex archaea that bridge the gap between prokaryotes and eukaryotes.</title>
        <authorList>
            <person name="Spang A."/>
            <person name="Saw J.H."/>
            <person name="Jorgensen S.L."/>
            <person name="Zaremba-Niedzwiedzka K."/>
            <person name="Martijn J."/>
            <person name="Lind A.E."/>
            <person name="van Eijk R."/>
            <person name="Schleper C."/>
            <person name="Guy L."/>
            <person name="Ettema T.J."/>
        </authorList>
    </citation>
    <scope>NUCLEOTIDE SEQUENCE</scope>
</reference>
<gene>
    <name evidence="10" type="ORF">LCGC14_1142710</name>
</gene>
<evidence type="ECO:0000313" key="10">
    <source>
        <dbReference type="EMBL" id="KKM99952.1"/>
    </source>
</evidence>
<evidence type="ECO:0000256" key="1">
    <source>
        <dbReference type="ARBA" id="ARBA00004370"/>
    </source>
</evidence>
<name>A0A0F9Q3I4_9ZZZZ</name>
<evidence type="ECO:0000256" key="2">
    <source>
        <dbReference type="ARBA" id="ARBA00022617"/>
    </source>
</evidence>
<keyword evidence="2" id="KW-0349">Heme</keyword>
<dbReference type="AlphaFoldDB" id="A0A0F9Q3I4"/>
<dbReference type="EMBL" id="LAZR01005438">
    <property type="protein sequence ID" value="KKM99952.1"/>
    <property type="molecule type" value="Genomic_DNA"/>
</dbReference>
<evidence type="ECO:0000256" key="6">
    <source>
        <dbReference type="ARBA" id="ARBA00023004"/>
    </source>
</evidence>
<dbReference type="Pfam" id="PF02167">
    <property type="entry name" value="Cytochrom_C1"/>
    <property type="match status" value="1"/>
</dbReference>
<feature type="transmembrane region" description="Helical" evidence="8">
    <location>
        <begin position="210"/>
        <end position="228"/>
    </location>
</feature>
<dbReference type="InterPro" id="IPR036909">
    <property type="entry name" value="Cyt_c-like_dom_sf"/>
</dbReference>
<dbReference type="SUPFAM" id="SSF46626">
    <property type="entry name" value="Cytochrome c"/>
    <property type="match status" value="1"/>
</dbReference>
<feature type="domain" description="Cytochrome c" evidence="9">
    <location>
        <begin position="40"/>
        <end position="203"/>
    </location>
</feature>
<evidence type="ECO:0000256" key="4">
    <source>
        <dbReference type="ARBA" id="ARBA00022723"/>
    </source>
</evidence>
<comment type="caution">
    <text evidence="10">The sequence shown here is derived from an EMBL/GenBank/DDBJ whole genome shotgun (WGS) entry which is preliminary data.</text>
</comment>
<dbReference type="InterPro" id="IPR002326">
    <property type="entry name" value="Cyt_c1"/>
</dbReference>
<dbReference type="InterPro" id="IPR009056">
    <property type="entry name" value="Cyt_c-like_dom"/>
</dbReference>